<feature type="transmembrane region" description="Helical" evidence="6">
    <location>
        <begin position="238"/>
        <end position="256"/>
    </location>
</feature>
<dbReference type="GO" id="GO:0008195">
    <property type="term" value="F:phosphatidate phosphatase activity"/>
    <property type="evidence" value="ECO:0007669"/>
    <property type="project" value="TreeGrafter"/>
</dbReference>
<sequence length="294" mass="33893">MCPTFSAEQSQLEPNVEKKNISILRISADVTILLLLGIPTFYLRLFGSPYRRGYICNDQSLQYPYLEYSIATLQIAIFGSALSLTIVTLCEIMIAFFWESRSRKSSLPRHQIKYSICNINVHFIWIRLYKYAEYFGLGSFAGLLLMDVTKFFTGVHRPHFFDVCHPKPIGVPDCSENEFHRYIDQYECTNTNYSPFLVMDAHMSFYSGHAAFAFYMAVYVVLYLQARVHPYISKYSPMFLPLLQFLLIVLATYISFSNFTDNKHHATDIFCGIVVGNLFAVIICVYLMKLFAAD</sequence>
<protein>
    <submittedName>
        <fullName evidence="9">Phosphatidic acid phosphatase type 2/haloperoxidase domain-containing protein</fullName>
    </submittedName>
</protein>
<dbReference type="SMART" id="SM00014">
    <property type="entry name" value="acidPPc"/>
    <property type="match status" value="1"/>
</dbReference>
<dbReference type="WBParaSite" id="PSAMB.scaffold1064size36466.g10813.t1">
    <property type="protein sequence ID" value="PSAMB.scaffold1064size36466.g10813.t1"/>
    <property type="gene ID" value="PSAMB.scaffold1064size36466.g10813"/>
</dbReference>
<dbReference type="GO" id="GO:0046839">
    <property type="term" value="P:phospholipid dephosphorylation"/>
    <property type="evidence" value="ECO:0007669"/>
    <property type="project" value="TreeGrafter"/>
</dbReference>
<comment type="similarity">
    <text evidence="2">Belongs to the PA-phosphatase related phosphoesterase family.</text>
</comment>
<evidence type="ECO:0000256" key="1">
    <source>
        <dbReference type="ARBA" id="ARBA00004141"/>
    </source>
</evidence>
<dbReference type="PANTHER" id="PTHR10165">
    <property type="entry name" value="LIPID PHOSPHATE PHOSPHATASE"/>
    <property type="match status" value="1"/>
</dbReference>
<proteinExistence type="inferred from homology"/>
<evidence type="ECO:0000256" key="3">
    <source>
        <dbReference type="ARBA" id="ARBA00022692"/>
    </source>
</evidence>
<keyword evidence="4 6" id="KW-1133">Transmembrane helix</keyword>
<feature type="domain" description="Phosphatidic acid phosphatase type 2/haloperoxidase" evidence="7">
    <location>
        <begin position="132"/>
        <end position="284"/>
    </location>
</feature>
<comment type="subcellular location">
    <subcellularLocation>
        <location evidence="1">Membrane</location>
        <topology evidence="1">Multi-pass membrane protein</topology>
    </subcellularLocation>
</comment>
<evidence type="ECO:0000256" key="6">
    <source>
        <dbReference type="SAM" id="Phobius"/>
    </source>
</evidence>
<dbReference type="InterPro" id="IPR043216">
    <property type="entry name" value="PAP-like"/>
</dbReference>
<feature type="transmembrane region" description="Helical" evidence="6">
    <location>
        <begin position="75"/>
        <end position="98"/>
    </location>
</feature>
<evidence type="ECO:0000259" key="7">
    <source>
        <dbReference type="SMART" id="SM00014"/>
    </source>
</evidence>
<evidence type="ECO:0000313" key="8">
    <source>
        <dbReference type="Proteomes" id="UP000887566"/>
    </source>
</evidence>
<feature type="transmembrane region" description="Helical" evidence="6">
    <location>
        <begin position="205"/>
        <end position="226"/>
    </location>
</feature>
<dbReference type="InterPro" id="IPR000326">
    <property type="entry name" value="PAP2/HPO"/>
</dbReference>
<reference evidence="9" key="1">
    <citation type="submission" date="2022-11" db="UniProtKB">
        <authorList>
            <consortium name="WormBaseParasite"/>
        </authorList>
    </citation>
    <scope>IDENTIFICATION</scope>
</reference>
<dbReference type="PANTHER" id="PTHR10165:SF103">
    <property type="entry name" value="PHOSPHOLIPID PHOSPHATASE HOMOLOG 1.2 HOMOLOG"/>
    <property type="match status" value="1"/>
</dbReference>
<evidence type="ECO:0000256" key="5">
    <source>
        <dbReference type="ARBA" id="ARBA00023136"/>
    </source>
</evidence>
<dbReference type="Pfam" id="PF01569">
    <property type="entry name" value="PAP2"/>
    <property type="match status" value="1"/>
</dbReference>
<evidence type="ECO:0000256" key="2">
    <source>
        <dbReference type="ARBA" id="ARBA00008816"/>
    </source>
</evidence>
<dbReference type="InterPro" id="IPR036938">
    <property type="entry name" value="PAP2/HPO_sf"/>
</dbReference>
<dbReference type="GO" id="GO:0005886">
    <property type="term" value="C:plasma membrane"/>
    <property type="evidence" value="ECO:0007669"/>
    <property type="project" value="TreeGrafter"/>
</dbReference>
<keyword evidence="8" id="KW-1185">Reference proteome</keyword>
<feature type="transmembrane region" description="Helical" evidence="6">
    <location>
        <begin position="268"/>
        <end position="288"/>
    </location>
</feature>
<dbReference type="Gene3D" id="1.20.144.10">
    <property type="entry name" value="Phosphatidic acid phosphatase type 2/haloperoxidase"/>
    <property type="match status" value="1"/>
</dbReference>
<evidence type="ECO:0000256" key="4">
    <source>
        <dbReference type="ARBA" id="ARBA00022989"/>
    </source>
</evidence>
<keyword evidence="3 6" id="KW-0812">Transmembrane</keyword>
<evidence type="ECO:0000313" key="9">
    <source>
        <dbReference type="WBParaSite" id="PSAMB.scaffold1064size36466.g10813.t1"/>
    </source>
</evidence>
<keyword evidence="5 6" id="KW-0472">Membrane</keyword>
<name>A0A914UJN7_9BILA</name>
<accession>A0A914UJN7</accession>
<dbReference type="AlphaFoldDB" id="A0A914UJN7"/>
<dbReference type="GO" id="GO:0007165">
    <property type="term" value="P:signal transduction"/>
    <property type="evidence" value="ECO:0007669"/>
    <property type="project" value="TreeGrafter"/>
</dbReference>
<dbReference type="Proteomes" id="UP000887566">
    <property type="component" value="Unplaced"/>
</dbReference>
<feature type="transmembrane region" description="Helical" evidence="6">
    <location>
        <begin position="21"/>
        <end position="42"/>
    </location>
</feature>
<dbReference type="SUPFAM" id="SSF48317">
    <property type="entry name" value="Acid phosphatase/Vanadium-dependent haloperoxidase"/>
    <property type="match status" value="1"/>
</dbReference>
<dbReference type="GO" id="GO:0006644">
    <property type="term" value="P:phospholipid metabolic process"/>
    <property type="evidence" value="ECO:0007669"/>
    <property type="project" value="InterPro"/>
</dbReference>
<organism evidence="8 9">
    <name type="scientific">Plectus sambesii</name>
    <dbReference type="NCBI Taxonomy" id="2011161"/>
    <lineage>
        <taxon>Eukaryota</taxon>
        <taxon>Metazoa</taxon>
        <taxon>Ecdysozoa</taxon>
        <taxon>Nematoda</taxon>
        <taxon>Chromadorea</taxon>
        <taxon>Plectida</taxon>
        <taxon>Plectina</taxon>
        <taxon>Plectoidea</taxon>
        <taxon>Plectidae</taxon>
        <taxon>Plectus</taxon>
    </lineage>
</organism>